<dbReference type="PANTHER" id="PTHR34118">
    <property type="entry name" value="NF-KAPPA-B INHIBITOR-LIKE PROTEIN-RELATED"/>
    <property type="match status" value="1"/>
</dbReference>
<keyword evidence="2 5" id="KW-0812">Transmembrane</keyword>
<dbReference type="Pfam" id="PF24763">
    <property type="entry name" value="CGL160_C"/>
    <property type="match status" value="1"/>
</dbReference>
<sequence length="148" mass="16394">MKSTDETPQLTELLVNEATTLDESSVTQSSENSMGEYQQLKQELYLITLAITAVAFAAVVYFYGLRVAGNYLLGAVTGVVYLRLLARDVDRLGTETMKLSLNRQALVVVLMLVAAKWNQLQILPVFLGFLTYKAALLVYLVRILSIAD</sequence>
<evidence type="ECO:0000256" key="3">
    <source>
        <dbReference type="ARBA" id="ARBA00022989"/>
    </source>
</evidence>
<dbReference type="eggNOG" id="ENOG5032SW6">
    <property type="taxonomic scope" value="Bacteria"/>
</dbReference>
<proteinExistence type="predicted"/>
<evidence type="ECO:0000259" key="6">
    <source>
        <dbReference type="Pfam" id="PF24763"/>
    </source>
</evidence>
<feature type="transmembrane region" description="Helical" evidence="5">
    <location>
        <begin position="69"/>
        <end position="86"/>
    </location>
</feature>
<dbReference type="EMBL" id="CP003600">
    <property type="protein sequence ID" value="AFY94111.1"/>
    <property type="molecule type" value="Genomic_DNA"/>
</dbReference>
<evidence type="ECO:0000313" key="7">
    <source>
        <dbReference type="EMBL" id="AFY94111.1"/>
    </source>
</evidence>
<name>K9UI17_CHAP6</name>
<feature type="transmembrane region" description="Helical" evidence="5">
    <location>
        <begin position="121"/>
        <end position="141"/>
    </location>
</feature>
<dbReference type="HOGENOM" id="CLU_131568_1_0_3"/>
<comment type="subcellular location">
    <subcellularLocation>
        <location evidence="1">Membrane</location>
        <topology evidence="1">Multi-pass membrane protein</topology>
    </subcellularLocation>
</comment>
<keyword evidence="8" id="KW-1185">Reference proteome</keyword>
<dbReference type="PANTHER" id="PTHR34118:SF6">
    <property type="entry name" value="PROTEIN CONSERVED ONLY IN THE GREEN LINEAGE 160, CHLOROPLASTIC"/>
    <property type="match status" value="1"/>
</dbReference>
<keyword evidence="4 5" id="KW-0472">Membrane</keyword>
<dbReference type="AlphaFoldDB" id="K9UI17"/>
<dbReference type="GO" id="GO:0016020">
    <property type="term" value="C:membrane"/>
    <property type="evidence" value="ECO:0007669"/>
    <property type="project" value="UniProtKB-SubCell"/>
</dbReference>
<evidence type="ECO:0000256" key="2">
    <source>
        <dbReference type="ARBA" id="ARBA00022692"/>
    </source>
</evidence>
<evidence type="ECO:0000256" key="5">
    <source>
        <dbReference type="SAM" id="Phobius"/>
    </source>
</evidence>
<evidence type="ECO:0000256" key="1">
    <source>
        <dbReference type="ARBA" id="ARBA00004141"/>
    </source>
</evidence>
<protein>
    <submittedName>
        <fullName evidence="7">ATP synthase I chain</fullName>
    </submittedName>
</protein>
<organism evidence="7 8">
    <name type="scientific">Chamaesiphon minutus (strain ATCC 27169 / PCC 6605)</name>
    <dbReference type="NCBI Taxonomy" id="1173020"/>
    <lineage>
        <taxon>Bacteria</taxon>
        <taxon>Bacillati</taxon>
        <taxon>Cyanobacteriota</taxon>
        <taxon>Cyanophyceae</taxon>
        <taxon>Gomontiellales</taxon>
        <taxon>Chamaesiphonaceae</taxon>
        <taxon>Chamaesiphon</taxon>
    </lineage>
</organism>
<dbReference type="RefSeq" id="WP_015160253.1">
    <property type="nucleotide sequence ID" value="NC_019697.1"/>
</dbReference>
<dbReference type="Proteomes" id="UP000010366">
    <property type="component" value="Chromosome"/>
</dbReference>
<feature type="transmembrane region" description="Helical" evidence="5">
    <location>
        <begin position="44"/>
        <end position="63"/>
    </location>
</feature>
<dbReference type="KEGG" id="cmp:Cha6605_3089"/>
<dbReference type="PATRIC" id="fig|1173020.3.peg.3533"/>
<dbReference type="STRING" id="1173020.Cha6605_3089"/>
<evidence type="ECO:0000313" key="8">
    <source>
        <dbReference type="Proteomes" id="UP000010366"/>
    </source>
</evidence>
<feature type="domain" description="CGL160/ATPI" evidence="6">
    <location>
        <begin position="30"/>
        <end position="138"/>
    </location>
</feature>
<dbReference type="InterPro" id="IPR056309">
    <property type="entry name" value="CGL160/ATPI_dom"/>
</dbReference>
<accession>K9UI17</accession>
<feature type="transmembrane region" description="Helical" evidence="5">
    <location>
        <begin position="98"/>
        <end position="115"/>
    </location>
</feature>
<reference evidence="7 8" key="1">
    <citation type="submission" date="2012-05" db="EMBL/GenBank/DDBJ databases">
        <title>Finished chromosome of genome of Chamaesiphon sp. PCC 6605.</title>
        <authorList>
            <consortium name="US DOE Joint Genome Institute"/>
            <person name="Gugger M."/>
            <person name="Coursin T."/>
            <person name="Rippka R."/>
            <person name="Tandeau De Marsac N."/>
            <person name="Huntemann M."/>
            <person name="Wei C.-L."/>
            <person name="Han J."/>
            <person name="Detter J.C."/>
            <person name="Han C."/>
            <person name="Tapia R."/>
            <person name="Chen A."/>
            <person name="Kyrpides N."/>
            <person name="Mavromatis K."/>
            <person name="Markowitz V."/>
            <person name="Szeto E."/>
            <person name="Ivanova N."/>
            <person name="Pagani I."/>
            <person name="Pati A."/>
            <person name="Goodwin L."/>
            <person name="Nordberg H.P."/>
            <person name="Cantor M.N."/>
            <person name="Hua S.X."/>
            <person name="Woyke T."/>
            <person name="Kerfeld C.A."/>
        </authorList>
    </citation>
    <scope>NUCLEOTIDE SEQUENCE [LARGE SCALE GENOMIC DNA]</scope>
    <source>
        <strain evidence="8">ATCC 27169 / PCC 6605</strain>
    </source>
</reference>
<evidence type="ECO:0000256" key="4">
    <source>
        <dbReference type="ARBA" id="ARBA00023136"/>
    </source>
</evidence>
<keyword evidence="3 5" id="KW-1133">Transmembrane helix</keyword>
<gene>
    <name evidence="7" type="ORF">Cha6605_3089</name>
</gene>